<proteinExistence type="predicted"/>
<evidence type="ECO:0000259" key="1">
    <source>
        <dbReference type="Pfam" id="PF09346"/>
    </source>
</evidence>
<dbReference type="InterPro" id="IPR018958">
    <property type="entry name" value="Knr4/Smi1-like_dom"/>
</dbReference>
<feature type="domain" description="Knr4/Smi1-like" evidence="1">
    <location>
        <begin position="32"/>
        <end position="135"/>
    </location>
</feature>
<gene>
    <name evidence="2" type="ORF">C4F49_17955</name>
</gene>
<keyword evidence="3" id="KW-1185">Reference proteome</keyword>
<accession>A0A928UYG0</accession>
<sequence>MTLKEKLIYISESLYRNEEDENYQIELLEGMSHEEIQNFRNKLPNQYLQEDVEELIRFSSGFEFEPLEEVRFDNFAIFGREELFPNSIQLAGDGFGNFWILDIDSKGNWNSVYYVCHDPAVVVKQAENLSEFLDQINDLGNNFENALINVIHEEKAFEIWKKKSEILKNNGSNYSFPLNTETPDSYIIADLKNQPNGSGFIWGLSGANTKIIRPTDEPIWIVENKEKRGFFSKLFS</sequence>
<comment type="caution">
    <text evidence="2">The sequence shown here is derived from an EMBL/GenBank/DDBJ whole genome shotgun (WGS) entry which is preliminary data.</text>
</comment>
<name>A0A928UYG0_9SPHI</name>
<reference evidence="2" key="1">
    <citation type="submission" date="2018-02" db="EMBL/GenBank/DDBJ databases">
        <authorList>
            <person name="Vasarhelyi B.M."/>
            <person name="Deshmukh S."/>
            <person name="Balint B."/>
            <person name="Kukolya J."/>
        </authorList>
    </citation>
    <scope>NUCLEOTIDE SEQUENCE</scope>
    <source>
        <strain evidence="2">KB22</strain>
    </source>
</reference>
<dbReference type="AlphaFoldDB" id="A0A928UYG0"/>
<dbReference type="Pfam" id="PF09346">
    <property type="entry name" value="SMI1_KNR4"/>
    <property type="match status" value="1"/>
</dbReference>
<evidence type="ECO:0000313" key="2">
    <source>
        <dbReference type="EMBL" id="MBE8715555.1"/>
    </source>
</evidence>
<dbReference type="Proteomes" id="UP000616201">
    <property type="component" value="Unassembled WGS sequence"/>
</dbReference>
<dbReference type="SUPFAM" id="SSF160631">
    <property type="entry name" value="SMI1/KNR4-like"/>
    <property type="match status" value="1"/>
</dbReference>
<dbReference type="InterPro" id="IPR037883">
    <property type="entry name" value="Knr4/Smi1-like_sf"/>
</dbReference>
<evidence type="ECO:0000313" key="3">
    <source>
        <dbReference type="Proteomes" id="UP000616201"/>
    </source>
</evidence>
<dbReference type="RefSeq" id="WP_196935145.1">
    <property type="nucleotide sequence ID" value="NZ_MU158698.1"/>
</dbReference>
<dbReference type="EMBL" id="PRDK01000010">
    <property type="protein sequence ID" value="MBE8715555.1"/>
    <property type="molecule type" value="Genomic_DNA"/>
</dbReference>
<organism evidence="2 3">
    <name type="scientific">Sphingobacterium hungaricum</name>
    <dbReference type="NCBI Taxonomy" id="2082723"/>
    <lineage>
        <taxon>Bacteria</taxon>
        <taxon>Pseudomonadati</taxon>
        <taxon>Bacteroidota</taxon>
        <taxon>Sphingobacteriia</taxon>
        <taxon>Sphingobacteriales</taxon>
        <taxon>Sphingobacteriaceae</taxon>
        <taxon>Sphingobacterium</taxon>
    </lineage>
</organism>
<protein>
    <submittedName>
        <fullName evidence="2">SMI1/KNR4 family protein</fullName>
    </submittedName>
</protein>
<dbReference type="Gene3D" id="3.40.1580.10">
    <property type="entry name" value="SMI1/KNR4-like"/>
    <property type="match status" value="1"/>
</dbReference>